<dbReference type="Proteomes" id="UP000245081">
    <property type="component" value="Unassembled WGS sequence"/>
</dbReference>
<dbReference type="CDD" id="cd00130">
    <property type="entry name" value="PAS"/>
    <property type="match status" value="1"/>
</dbReference>
<feature type="transmembrane region" description="Helical" evidence="4">
    <location>
        <begin position="89"/>
        <end position="107"/>
    </location>
</feature>
<dbReference type="RefSeq" id="WP_109013878.1">
    <property type="nucleotide sequence ID" value="NZ_BDOQ01000001.1"/>
</dbReference>
<comment type="caution">
    <text evidence="6">The sequence shown here is derived from an EMBL/GenBank/DDBJ whole genome shotgun (WGS) entry which is preliminary data.</text>
</comment>
<evidence type="ECO:0000256" key="4">
    <source>
        <dbReference type="SAM" id="Phobius"/>
    </source>
</evidence>
<accession>A0A2R5F7P4</accession>
<dbReference type="GO" id="GO:0016020">
    <property type="term" value="C:membrane"/>
    <property type="evidence" value="ECO:0007669"/>
    <property type="project" value="InterPro"/>
</dbReference>
<dbReference type="InterPro" id="IPR050482">
    <property type="entry name" value="Sensor_HK_TwoCompSys"/>
</dbReference>
<keyword evidence="4" id="KW-0472">Membrane</keyword>
<dbReference type="CDD" id="cd16917">
    <property type="entry name" value="HATPase_UhpB-NarQ-NarX-like"/>
    <property type="match status" value="1"/>
</dbReference>
<keyword evidence="4" id="KW-1133">Transmembrane helix</keyword>
<feature type="transmembrane region" description="Helical" evidence="4">
    <location>
        <begin position="59"/>
        <end position="77"/>
    </location>
</feature>
<dbReference type="SMART" id="SM00387">
    <property type="entry name" value="HATPase_c"/>
    <property type="match status" value="1"/>
</dbReference>
<protein>
    <recommendedName>
        <fullName evidence="5">Histidine kinase/HSP90-like ATPase domain-containing protein</fullName>
    </recommendedName>
</protein>
<dbReference type="Gene3D" id="1.20.5.1930">
    <property type="match status" value="1"/>
</dbReference>
<dbReference type="Gene3D" id="3.30.450.20">
    <property type="entry name" value="PAS domain"/>
    <property type="match status" value="1"/>
</dbReference>
<dbReference type="Pfam" id="PF07730">
    <property type="entry name" value="HisKA_3"/>
    <property type="match status" value="1"/>
</dbReference>
<keyword evidence="1" id="KW-0808">Transferase</keyword>
<dbReference type="EMBL" id="BDOQ01000001">
    <property type="protein sequence ID" value="GBG12654.1"/>
    <property type="molecule type" value="Genomic_DNA"/>
</dbReference>
<sequence length="469" mass="51640">MHNVSHRPEPPGQLGWMLGVLALVGTLFYLDYCAGPNVPFHLFYLLAVFFALKYVNESFGYAVASISAFGAVVVSAWDAGQHAPALSNLWQFATSFFMYSMFCYLLGRQMAGLKHARQALEKITNLHQTVISRTRSGITAYRQDGTCVLANEAAAAIVGATKELLLQQNFRHLESWRNSGMLEAAERALLTDTIQQFEAHLTTSYGNTIWCGANFSTFIMNGEKYLLMMFLDVTEKVAAQQALLDAKESAEAALARAALAERRITDISEETQRRIGQELHDNLGQLLTGVACLSQSLYQQLKKRDLPEQEVAALITRHINQGVADTRLLAQGLYPVELQTAGLAAMLERLADSVRNVHQLDCEFEQVGECAIDDDHMAINLFRIVQEAISNVTKHSGATQVQIRLEWSETLSRLEIVDNGRGLVNSEEATKKGGLGMHTMKYRADIIGATLAFASPPGGGTRVVISLVL</sequence>
<dbReference type="InterPro" id="IPR000014">
    <property type="entry name" value="PAS"/>
</dbReference>
<organism evidence="6 7">
    <name type="scientific">Novimethylophilus kurashikiensis</name>
    <dbReference type="NCBI Taxonomy" id="1825523"/>
    <lineage>
        <taxon>Bacteria</taxon>
        <taxon>Pseudomonadati</taxon>
        <taxon>Pseudomonadota</taxon>
        <taxon>Betaproteobacteria</taxon>
        <taxon>Nitrosomonadales</taxon>
        <taxon>Methylophilaceae</taxon>
        <taxon>Novimethylophilus</taxon>
    </lineage>
</organism>
<dbReference type="InterPro" id="IPR035965">
    <property type="entry name" value="PAS-like_dom_sf"/>
</dbReference>
<dbReference type="GO" id="GO:0046983">
    <property type="term" value="F:protein dimerization activity"/>
    <property type="evidence" value="ECO:0007669"/>
    <property type="project" value="InterPro"/>
</dbReference>
<dbReference type="PANTHER" id="PTHR24421">
    <property type="entry name" value="NITRATE/NITRITE SENSOR PROTEIN NARX-RELATED"/>
    <property type="match status" value="1"/>
</dbReference>
<dbReference type="Pfam" id="PF13426">
    <property type="entry name" value="PAS_9"/>
    <property type="match status" value="1"/>
</dbReference>
<feature type="transmembrane region" description="Helical" evidence="4">
    <location>
        <begin position="12"/>
        <end position="30"/>
    </location>
</feature>
<dbReference type="OrthoDB" id="9813412at2"/>
<evidence type="ECO:0000256" key="2">
    <source>
        <dbReference type="ARBA" id="ARBA00022777"/>
    </source>
</evidence>
<dbReference type="Gene3D" id="3.30.565.10">
    <property type="entry name" value="Histidine kinase-like ATPase, C-terminal domain"/>
    <property type="match status" value="1"/>
</dbReference>
<keyword evidence="3" id="KW-0902">Two-component regulatory system</keyword>
<dbReference type="InterPro" id="IPR036890">
    <property type="entry name" value="HATPase_C_sf"/>
</dbReference>
<dbReference type="SUPFAM" id="SSF55874">
    <property type="entry name" value="ATPase domain of HSP90 chaperone/DNA topoisomerase II/histidine kinase"/>
    <property type="match status" value="1"/>
</dbReference>
<evidence type="ECO:0000313" key="6">
    <source>
        <dbReference type="EMBL" id="GBG12654.1"/>
    </source>
</evidence>
<gene>
    <name evidence="6" type="ORF">NMK_0185</name>
</gene>
<evidence type="ECO:0000256" key="3">
    <source>
        <dbReference type="ARBA" id="ARBA00023012"/>
    </source>
</evidence>
<dbReference type="NCBIfam" id="TIGR00229">
    <property type="entry name" value="sensory_box"/>
    <property type="match status" value="1"/>
</dbReference>
<proteinExistence type="predicted"/>
<feature type="domain" description="Histidine kinase/HSP90-like ATPase" evidence="5">
    <location>
        <begin position="376"/>
        <end position="469"/>
    </location>
</feature>
<keyword evidence="4" id="KW-0812">Transmembrane</keyword>
<keyword evidence="7" id="KW-1185">Reference proteome</keyword>
<reference evidence="6 7" key="1">
    <citation type="journal article" date="2018" name="Environ. Microbiol.">
        <title>Isolation and genomic characterization of Novimethylophilus kurashikiensis gen. nov. sp. nov., a new lanthanide-dependent methylotrophic species of Methylophilaceae.</title>
        <authorList>
            <person name="Lv H."/>
            <person name="Sahin N."/>
            <person name="Tani A."/>
        </authorList>
    </citation>
    <scope>NUCLEOTIDE SEQUENCE [LARGE SCALE GENOMIC DNA]</scope>
    <source>
        <strain evidence="6 7">La2-4</strain>
    </source>
</reference>
<dbReference type="SUPFAM" id="SSF55785">
    <property type="entry name" value="PYP-like sensor domain (PAS domain)"/>
    <property type="match status" value="1"/>
</dbReference>
<dbReference type="AlphaFoldDB" id="A0A2R5F7P4"/>
<dbReference type="Pfam" id="PF02518">
    <property type="entry name" value="HATPase_c"/>
    <property type="match status" value="1"/>
</dbReference>
<dbReference type="InterPro" id="IPR011712">
    <property type="entry name" value="Sig_transdc_His_kin_sub3_dim/P"/>
</dbReference>
<evidence type="ECO:0000313" key="7">
    <source>
        <dbReference type="Proteomes" id="UP000245081"/>
    </source>
</evidence>
<evidence type="ECO:0000256" key="1">
    <source>
        <dbReference type="ARBA" id="ARBA00022679"/>
    </source>
</evidence>
<evidence type="ECO:0000259" key="5">
    <source>
        <dbReference type="SMART" id="SM00387"/>
    </source>
</evidence>
<dbReference type="InterPro" id="IPR003594">
    <property type="entry name" value="HATPase_dom"/>
</dbReference>
<keyword evidence="2" id="KW-0418">Kinase</keyword>
<name>A0A2R5F7P4_9PROT</name>
<dbReference type="GO" id="GO:0000155">
    <property type="term" value="F:phosphorelay sensor kinase activity"/>
    <property type="evidence" value="ECO:0007669"/>
    <property type="project" value="InterPro"/>
</dbReference>